<reference evidence="3" key="1">
    <citation type="submission" date="2015-12" db="EMBL/GenBank/DDBJ databases">
        <title>FDA dAtabase for Regulatory Grade micrObial Sequences (FDA-ARGOS): Supporting development and validation of Infectious Disease Dx tests.</title>
        <authorList>
            <person name="Case J."/>
            <person name="Tallon L."/>
            <person name="Sadzewicz L."/>
            <person name="Sengamalay N."/>
            <person name="Ott S."/>
            <person name="Godinez A."/>
            <person name="Nagaraj S."/>
            <person name="Nadendla S."/>
            <person name="Sichtig H."/>
        </authorList>
    </citation>
    <scope>NUCLEOTIDE SEQUENCE [LARGE SCALE GENOMIC DNA]</scope>
    <source>
        <strain evidence="3">FDAARGOS_147</strain>
    </source>
</reference>
<feature type="repeat" description="TPR" evidence="1">
    <location>
        <begin position="135"/>
        <end position="168"/>
    </location>
</feature>
<dbReference type="PIRSF" id="PIRSF029658">
    <property type="entry name" value="UCP029658_TPR"/>
    <property type="match status" value="1"/>
</dbReference>
<evidence type="ECO:0000313" key="2">
    <source>
        <dbReference type="EMBL" id="AMG39577.2"/>
    </source>
</evidence>
<organism evidence="2 3">
    <name type="scientific">Alcaligenes xylosoxydans xylosoxydans</name>
    <name type="common">Achromobacter xylosoxidans</name>
    <dbReference type="NCBI Taxonomy" id="85698"/>
    <lineage>
        <taxon>Bacteria</taxon>
        <taxon>Pseudomonadati</taxon>
        <taxon>Pseudomonadota</taxon>
        <taxon>Betaproteobacteria</taxon>
        <taxon>Burkholderiales</taxon>
        <taxon>Alcaligenaceae</taxon>
        <taxon>Achromobacter</taxon>
    </lineage>
</organism>
<dbReference type="InterPro" id="IPR016931">
    <property type="entry name" value="UCP029658_TPR"/>
</dbReference>
<sequence>MAGGMESARRAWRWTLVAAVVAGAGTLAGCQSNNAETAWQLIQQQQQEQALARQREDEAENRRKPAEPEMMLSMIAESQRQERYFASLAYIEAFQQKFGNDQRIAVLRAEALRQTGQTASSEQAYRALIGTAQAADGWHGLGLIAGSRGQFEQAADDFARAAKLAPMDPRILGDLGYARLRAGDPAGARVPLGQAAELAPESGKVLANLALLLLVEGEPVRAQHVMDRAKLGDEARGQVLRLASEIRSQSAAPRGVAPSAAAADPSATRVSRGEGIVMPVMSPLMDRLGNGPIMR</sequence>
<name>A0A120LI85_ALCXX</name>
<dbReference type="EMBL" id="CP014060">
    <property type="protein sequence ID" value="AMG39577.2"/>
    <property type="molecule type" value="Genomic_DNA"/>
</dbReference>
<protein>
    <submittedName>
        <fullName evidence="2">Uncharacterized protein</fullName>
    </submittedName>
</protein>
<accession>A0A120LI85</accession>
<keyword evidence="1" id="KW-0802">TPR repeat</keyword>
<proteinExistence type="predicted"/>
<dbReference type="InterPro" id="IPR011990">
    <property type="entry name" value="TPR-like_helical_dom_sf"/>
</dbReference>
<dbReference type="AlphaFoldDB" id="A0A120LI85"/>
<evidence type="ECO:0000313" key="3">
    <source>
        <dbReference type="Proteomes" id="UP000060602"/>
    </source>
</evidence>
<dbReference type="Proteomes" id="UP000060602">
    <property type="component" value="Chromosome"/>
</dbReference>
<gene>
    <name evidence="2" type="ORF">AL504_28410</name>
</gene>
<evidence type="ECO:0000256" key="1">
    <source>
        <dbReference type="PROSITE-ProRule" id="PRU00339"/>
    </source>
</evidence>
<dbReference type="SUPFAM" id="SSF48452">
    <property type="entry name" value="TPR-like"/>
    <property type="match status" value="1"/>
</dbReference>
<dbReference type="InterPro" id="IPR019734">
    <property type="entry name" value="TPR_rpt"/>
</dbReference>
<dbReference type="SMART" id="SM00028">
    <property type="entry name" value="TPR"/>
    <property type="match status" value="2"/>
</dbReference>
<dbReference type="PROSITE" id="PS50005">
    <property type="entry name" value="TPR"/>
    <property type="match status" value="1"/>
</dbReference>
<dbReference type="Gene3D" id="1.25.40.10">
    <property type="entry name" value="Tetratricopeptide repeat domain"/>
    <property type="match status" value="1"/>
</dbReference>